<comment type="caution">
    <text evidence="1">The sequence shown here is derived from an EMBL/GenBank/DDBJ whole genome shotgun (WGS) entry which is preliminary data.</text>
</comment>
<dbReference type="InterPro" id="IPR027396">
    <property type="entry name" value="DsrEFH-like"/>
</dbReference>
<sequence>MAEGSSFNIVVSTGTAEKLLMLGVLSQTGANLGIPVRIFVTGTAIKSFKKDGYKEKPVLPAGFENYMKDLISGLEKLKTDSWHKMLETAMETGDVKIFACSLMTSGLGLKKADLDPLVDSIVG</sequence>
<organism evidence="1">
    <name type="scientific">mine drainage metagenome</name>
    <dbReference type="NCBI Taxonomy" id="410659"/>
    <lineage>
        <taxon>unclassified sequences</taxon>
        <taxon>metagenomes</taxon>
        <taxon>ecological metagenomes</taxon>
    </lineage>
</organism>
<proteinExistence type="predicted"/>
<dbReference type="PANTHER" id="PTHR34655">
    <property type="entry name" value="CONSERVED WITHIN P. AEROPHILUM"/>
    <property type="match status" value="1"/>
</dbReference>
<feature type="non-terminal residue" evidence="1">
    <location>
        <position position="123"/>
    </location>
</feature>
<name>T1CZ64_9ZZZZ</name>
<gene>
    <name evidence="1" type="ORF">B1B_02109</name>
</gene>
<dbReference type="EMBL" id="AUZY01001244">
    <property type="protein sequence ID" value="EQD75465.1"/>
    <property type="molecule type" value="Genomic_DNA"/>
</dbReference>
<accession>T1CZ64</accession>
<dbReference type="SUPFAM" id="SSF75169">
    <property type="entry name" value="DsrEFH-like"/>
    <property type="match status" value="1"/>
</dbReference>
<evidence type="ECO:0008006" key="2">
    <source>
        <dbReference type="Google" id="ProtNLM"/>
    </source>
</evidence>
<dbReference type="AlphaFoldDB" id="T1CZ64"/>
<dbReference type="Gene3D" id="3.40.1260.10">
    <property type="entry name" value="DsrEFH-like"/>
    <property type="match status" value="1"/>
</dbReference>
<dbReference type="PANTHER" id="PTHR34655:SF2">
    <property type="entry name" value="PEROXIREDOXIN FAMILY PROTEIN"/>
    <property type="match status" value="1"/>
</dbReference>
<reference evidence="1" key="2">
    <citation type="journal article" date="2014" name="ISME J.">
        <title>Microbial stratification in low pH oxic and suboxic macroscopic growths along an acid mine drainage.</title>
        <authorList>
            <person name="Mendez-Garcia C."/>
            <person name="Mesa V."/>
            <person name="Sprenger R.R."/>
            <person name="Richter M."/>
            <person name="Diez M.S."/>
            <person name="Solano J."/>
            <person name="Bargiela R."/>
            <person name="Golyshina O.V."/>
            <person name="Manteca A."/>
            <person name="Ramos J.L."/>
            <person name="Gallego J.R."/>
            <person name="Llorente I."/>
            <person name="Martins Dos Santos V.A."/>
            <person name="Jensen O.N."/>
            <person name="Pelaez A.I."/>
            <person name="Sanchez J."/>
            <person name="Ferrer M."/>
        </authorList>
    </citation>
    <scope>NUCLEOTIDE SEQUENCE</scope>
</reference>
<protein>
    <recommendedName>
        <fullName evidence="2">Peroxiredoxin</fullName>
    </recommendedName>
</protein>
<reference evidence="1" key="1">
    <citation type="submission" date="2013-08" db="EMBL/GenBank/DDBJ databases">
        <authorList>
            <person name="Mendez C."/>
            <person name="Richter M."/>
            <person name="Ferrer M."/>
            <person name="Sanchez J."/>
        </authorList>
    </citation>
    <scope>NUCLEOTIDE SEQUENCE</scope>
</reference>
<evidence type="ECO:0000313" key="1">
    <source>
        <dbReference type="EMBL" id="EQD75465.1"/>
    </source>
</evidence>